<proteinExistence type="predicted"/>
<comment type="caution">
    <text evidence="1">The sequence shown here is derived from an EMBL/GenBank/DDBJ whole genome shotgun (WGS) entry which is preliminary data.</text>
</comment>
<dbReference type="RefSeq" id="WP_190878999.1">
    <property type="nucleotide sequence ID" value="NZ_JACJSK010000020.1"/>
</dbReference>
<keyword evidence="2" id="KW-1185">Reference proteome</keyword>
<dbReference type="Proteomes" id="UP000641954">
    <property type="component" value="Unassembled WGS sequence"/>
</dbReference>
<organism evidence="1 2">
    <name type="scientific">Planktothricoides raciborskii FACHB-1370</name>
    <dbReference type="NCBI Taxonomy" id="2949576"/>
    <lineage>
        <taxon>Bacteria</taxon>
        <taxon>Bacillati</taxon>
        <taxon>Cyanobacteriota</taxon>
        <taxon>Cyanophyceae</taxon>
        <taxon>Oscillatoriophycideae</taxon>
        <taxon>Oscillatoriales</taxon>
        <taxon>Oscillatoriaceae</taxon>
        <taxon>Planktothricoides</taxon>
    </lineage>
</organism>
<dbReference type="InterPro" id="IPR012933">
    <property type="entry name" value="HicA_mRNA_interferase"/>
</dbReference>
<gene>
    <name evidence="1" type="ORF">H6G72_15440</name>
</gene>
<accession>A0ABR8EF41</accession>
<reference evidence="1 2" key="1">
    <citation type="journal article" date="2020" name="ISME J.">
        <title>Comparative genomics reveals insights into cyanobacterial evolution and habitat adaptation.</title>
        <authorList>
            <person name="Chen M.Y."/>
            <person name="Teng W.K."/>
            <person name="Zhao L."/>
            <person name="Hu C.X."/>
            <person name="Zhou Y.K."/>
            <person name="Han B.P."/>
            <person name="Song L.R."/>
            <person name="Shu W.S."/>
        </authorList>
    </citation>
    <scope>NUCLEOTIDE SEQUENCE [LARGE SCALE GENOMIC DNA]</scope>
    <source>
        <strain evidence="1 2">FACHB-1370</strain>
    </source>
</reference>
<dbReference type="Pfam" id="PF07927">
    <property type="entry name" value="HicA_toxin"/>
    <property type="match status" value="1"/>
</dbReference>
<sequence length="106" mass="11584">MQTLPLGATQSDKLQMASGLNSKQRRTLKAIYANPVRSDIVWTGVESLFVALGATISQGRGSRVRVVLNGVKAVFHEPHPEKEICKAAVKSVREFLEEATFTSISE</sequence>
<dbReference type="EMBL" id="JACJSK010000020">
    <property type="protein sequence ID" value="MBD2545200.1"/>
    <property type="molecule type" value="Genomic_DNA"/>
</dbReference>
<evidence type="ECO:0000313" key="2">
    <source>
        <dbReference type="Proteomes" id="UP000641954"/>
    </source>
</evidence>
<protein>
    <submittedName>
        <fullName evidence="1">Type II toxin-antitoxin system HicA family toxin</fullName>
    </submittedName>
</protein>
<evidence type="ECO:0000313" key="1">
    <source>
        <dbReference type="EMBL" id="MBD2545200.1"/>
    </source>
</evidence>
<name>A0ABR8EF41_9CYAN</name>